<dbReference type="KEGG" id="pko:PKOR_03335"/>
<name>A0A0E3UYV8_9BACT</name>
<protein>
    <recommendedName>
        <fullName evidence="1">SnoaL-like domain-containing protein</fullName>
    </recommendedName>
</protein>
<keyword evidence="3" id="KW-1185">Reference proteome</keyword>
<dbReference type="PATRIC" id="fig|400092.3.peg.756"/>
<sequence length="120" mass="13469">MEKLIFAYQDALNASDVNKVISLYTNSGVLMANAAPTAQGAEQVKGTYQYVFDNFKYTLQFDILGVEVKGNTAFARSISKGSFVIKASGQNVADENRELFVFEKENGQWKIARYMYNKTK</sequence>
<dbReference type="EMBL" id="CP009621">
    <property type="protein sequence ID" value="AKD05482.1"/>
    <property type="molecule type" value="Genomic_DNA"/>
</dbReference>
<dbReference type="Pfam" id="PF12680">
    <property type="entry name" value="SnoaL_2"/>
    <property type="match status" value="1"/>
</dbReference>
<reference evidence="2 3" key="1">
    <citation type="journal article" date="2015" name="Sci. Rep.">
        <title>Unraveling adaptation of Pontibacter korlensis to radiation and infertility in desert through complete genome and comparative transcriptomic analysis.</title>
        <authorList>
            <person name="Dai J."/>
            <person name="Dai W."/>
            <person name="Qiu C."/>
            <person name="Yang Z."/>
            <person name="Zhang Y."/>
            <person name="Zhou M."/>
            <person name="Zhang L."/>
            <person name="Fang C."/>
            <person name="Gao Q."/>
            <person name="Yang Q."/>
            <person name="Li X."/>
            <person name="Wang Z."/>
            <person name="Wang Z."/>
            <person name="Jia Z."/>
            <person name="Chen X."/>
        </authorList>
    </citation>
    <scope>NUCLEOTIDE SEQUENCE [LARGE SCALE GENOMIC DNA]</scope>
    <source>
        <strain evidence="2 3">X14-1T</strain>
    </source>
</reference>
<dbReference type="InterPro" id="IPR032710">
    <property type="entry name" value="NTF2-like_dom_sf"/>
</dbReference>
<accession>A0A0E3UYV8</accession>
<evidence type="ECO:0000313" key="3">
    <source>
        <dbReference type="Proteomes" id="UP000033109"/>
    </source>
</evidence>
<organism evidence="2 3">
    <name type="scientific">Pontibacter korlensis</name>
    <dbReference type="NCBI Taxonomy" id="400092"/>
    <lineage>
        <taxon>Bacteria</taxon>
        <taxon>Pseudomonadati</taxon>
        <taxon>Bacteroidota</taxon>
        <taxon>Cytophagia</taxon>
        <taxon>Cytophagales</taxon>
        <taxon>Hymenobacteraceae</taxon>
        <taxon>Pontibacter</taxon>
    </lineage>
</organism>
<dbReference type="SUPFAM" id="SSF54427">
    <property type="entry name" value="NTF2-like"/>
    <property type="match status" value="1"/>
</dbReference>
<gene>
    <name evidence="2" type="ORF">PKOR_03335</name>
</gene>
<evidence type="ECO:0000313" key="2">
    <source>
        <dbReference type="EMBL" id="AKD05482.1"/>
    </source>
</evidence>
<dbReference type="InterPro" id="IPR037401">
    <property type="entry name" value="SnoaL-like"/>
</dbReference>
<feature type="domain" description="SnoaL-like" evidence="1">
    <location>
        <begin position="7"/>
        <end position="109"/>
    </location>
</feature>
<evidence type="ECO:0000259" key="1">
    <source>
        <dbReference type="Pfam" id="PF12680"/>
    </source>
</evidence>
<dbReference type="AlphaFoldDB" id="A0A0E3UYV8"/>
<dbReference type="HOGENOM" id="CLU_117712_0_0_10"/>
<dbReference type="Proteomes" id="UP000033109">
    <property type="component" value="Chromosome"/>
</dbReference>
<proteinExistence type="predicted"/>
<dbReference type="Gene3D" id="3.10.450.50">
    <property type="match status" value="1"/>
</dbReference>